<dbReference type="InterPro" id="IPR047661">
    <property type="entry name" value="IstB"/>
</dbReference>
<evidence type="ECO:0000313" key="2">
    <source>
        <dbReference type="EMBL" id="EQD65048.1"/>
    </source>
</evidence>
<reference evidence="2" key="1">
    <citation type="submission" date="2013-08" db="EMBL/GenBank/DDBJ databases">
        <authorList>
            <person name="Mendez C."/>
            <person name="Richter M."/>
            <person name="Ferrer M."/>
            <person name="Sanchez J."/>
        </authorList>
    </citation>
    <scope>NUCLEOTIDE SEQUENCE</scope>
</reference>
<organism evidence="2">
    <name type="scientific">mine drainage metagenome</name>
    <dbReference type="NCBI Taxonomy" id="410659"/>
    <lineage>
        <taxon>unclassified sequences</taxon>
        <taxon>metagenomes</taxon>
        <taxon>ecological metagenomes</taxon>
    </lineage>
</organism>
<dbReference type="EMBL" id="AUZY01004116">
    <property type="protein sequence ID" value="EQD65048.1"/>
    <property type="molecule type" value="Genomic_DNA"/>
</dbReference>
<sequence>LSFDDRLAMLVDREVTAREDRRQQRYLKSAKLRADAVIEGVDFAPRRGLDRSQILGLAEGTWVRNHHQVSIVGATGTGKTFLACALANAAIRRGHTALYLRFPRMLDELAIARADGRFGRLMASWARVDVLILDDFLLRPLTADQAADTLEIIEDRAGLRSTIVTSQLPIANWHEALGEPTLADAVVDRLLKACTASSSTVTPCA</sequence>
<dbReference type="GO" id="GO:0005524">
    <property type="term" value="F:ATP binding"/>
    <property type="evidence" value="ECO:0007669"/>
    <property type="project" value="InterPro"/>
</dbReference>
<dbReference type="NCBIfam" id="NF038214">
    <property type="entry name" value="IS21_help_AAA"/>
    <property type="match status" value="1"/>
</dbReference>
<reference evidence="2" key="2">
    <citation type="journal article" date="2014" name="ISME J.">
        <title>Microbial stratification in low pH oxic and suboxic macroscopic growths along an acid mine drainage.</title>
        <authorList>
            <person name="Mendez-Garcia C."/>
            <person name="Mesa V."/>
            <person name="Sprenger R.R."/>
            <person name="Richter M."/>
            <person name="Diez M.S."/>
            <person name="Solano J."/>
            <person name="Bargiela R."/>
            <person name="Golyshina O.V."/>
            <person name="Manteca A."/>
            <person name="Ramos J.L."/>
            <person name="Gallego J.R."/>
            <person name="Llorente I."/>
            <person name="Martins Dos Santos V.A."/>
            <person name="Jensen O.N."/>
            <person name="Pelaez A.I."/>
            <person name="Sanchez J."/>
            <person name="Ferrer M."/>
        </authorList>
    </citation>
    <scope>NUCLEOTIDE SEQUENCE</scope>
</reference>
<dbReference type="Gene3D" id="3.40.50.300">
    <property type="entry name" value="P-loop containing nucleotide triphosphate hydrolases"/>
    <property type="match status" value="1"/>
</dbReference>
<protein>
    <submittedName>
        <fullName evidence="2">Transposition helper protein</fullName>
    </submittedName>
</protein>
<evidence type="ECO:0000259" key="1">
    <source>
        <dbReference type="Pfam" id="PF01695"/>
    </source>
</evidence>
<feature type="domain" description="IstB-like ATP-binding" evidence="1">
    <location>
        <begin position="1"/>
        <end position="195"/>
    </location>
</feature>
<dbReference type="InterPro" id="IPR002611">
    <property type="entry name" value="IstB_ATP-bd"/>
</dbReference>
<feature type="non-terminal residue" evidence="2">
    <location>
        <position position="1"/>
    </location>
</feature>
<name>T1B9D6_9ZZZZ</name>
<proteinExistence type="predicted"/>
<comment type="caution">
    <text evidence="2">The sequence shown here is derived from an EMBL/GenBank/DDBJ whole genome shotgun (WGS) entry which is preliminary data.</text>
</comment>
<dbReference type="Pfam" id="PF01695">
    <property type="entry name" value="IstB_IS21"/>
    <property type="match status" value="1"/>
</dbReference>
<dbReference type="CDD" id="cd00009">
    <property type="entry name" value="AAA"/>
    <property type="match status" value="1"/>
</dbReference>
<dbReference type="AlphaFoldDB" id="T1B9D6"/>
<accession>T1B9D6</accession>
<feature type="non-terminal residue" evidence="2">
    <location>
        <position position="205"/>
    </location>
</feature>
<dbReference type="PANTHER" id="PTHR30050">
    <property type="entry name" value="CHROMOSOMAL REPLICATION INITIATOR PROTEIN DNAA"/>
    <property type="match status" value="1"/>
</dbReference>
<dbReference type="GO" id="GO:0006260">
    <property type="term" value="P:DNA replication"/>
    <property type="evidence" value="ECO:0007669"/>
    <property type="project" value="TreeGrafter"/>
</dbReference>
<dbReference type="PANTHER" id="PTHR30050:SF4">
    <property type="entry name" value="ATP-BINDING PROTEIN RV3427C IN INSERTION SEQUENCE-RELATED"/>
    <property type="match status" value="1"/>
</dbReference>
<dbReference type="SUPFAM" id="SSF52540">
    <property type="entry name" value="P-loop containing nucleoside triphosphate hydrolases"/>
    <property type="match status" value="1"/>
</dbReference>
<gene>
    <name evidence="2" type="ORF">B1B_06503</name>
</gene>
<dbReference type="InterPro" id="IPR027417">
    <property type="entry name" value="P-loop_NTPase"/>
</dbReference>